<dbReference type="Proteomes" id="UP000237968">
    <property type="component" value="Unassembled WGS sequence"/>
</dbReference>
<gene>
    <name evidence="4" type="primary">ptpA_1</name>
    <name evidence="4" type="ORF">ENSA5_13190</name>
</gene>
<dbReference type="GO" id="GO:0006508">
    <property type="term" value="P:proteolysis"/>
    <property type="evidence" value="ECO:0007669"/>
    <property type="project" value="InterPro"/>
</dbReference>
<dbReference type="Pfam" id="PF00326">
    <property type="entry name" value="Peptidase_S9"/>
    <property type="match status" value="1"/>
</dbReference>
<dbReference type="Gene3D" id="3.40.50.1820">
    <property type="entry name" value="alpha/beta hydrolase"/>
    <property type="match status" value="1"/>
</dbReference>
<organism evidence="4 5">
    <name type="scientific">Enhygromyxa salina</name>
    <dbReference type="NCBI Taxonomy" id="215803"/>
    <lineage>
        <taxon>Bacteria</taxon>
        <taxon>Pseudomonadati</taxon>
        <taxon>Myxococcota</taxon>
        <taxon>Polyangia</taxon>
        <taxon>Nannocystales</taxon>
        <taxon>Nannocystaceae</taxon>
        <taxon>Enhygromyxa</taxon>
    </lineage>
</organism>
<evidence type="ECO:0000313" key="5">
    <source>
        <dbReference type="Proteomes" id="UP000237968"/>
    </source>
</evidence>
<dbReference type="GO" id="GO:0008239">
    <property type="term" value="F:dipeptidyl-peptidase activity"/>
    <property type="evidence" value="ECO:0007669"/>
    <property type="project" value="TreeGrafter"/>
</dbReference>
<dbReference type="OrthoDB" id="9806163at2"/>
<dbReference type="Gene3D" id="2.140.10.30">
    <property type="entry name" value="Dipeptidylpeptidase IV, N-terminal domain"/>
    <property type="match status" value="1"/>
</dbReference>
<feature type="domain" description="Peptidase S9 prolyl oligopeptidase catalytic" evidence="2">
    <location>
        <begin position="620"/>
        <end position="819"/>
    </location>
</feature>
<dbReference type="InterPro" id="IPR029058">
    <property type="entry name" value="AB_hydrolase_fold"/>
</dbReference>
<proteinExistence type="predicted"/>
<dbReference type="GO" id="GO:0008236">
    <property type="term" value="F:serine-type peptidase activity"/>
    <property type="evidence" value="ECO:0007669"/>
    <property type="project" value="InterPro"/>
</dbReference>
<dbReference type="PROSITE" id="PS51257">
    <property type="entry name" value="PROKAR_LIPOPROTEIN"/>
    <property type="match status" value="1"/>
</dbReference>
<evidence type="ECO:0000313" key="4">
    <source>
        <dbReference type="EMBL" id="PRQ03697.1"/>
    </source>
</evidence>
<feature type="domain" description="Dipeptidylpeptidase IV N-terminal" evidence="3">
    <location>
        <begin position="173"/>
        <end position="530"/>
    </location>
</feature>
<protein>
    <submittedName>
        <fullName evidence="4">Prolyl tripeptidyl peptidase</fullName>
        <ecNumber evidence="4">3.4.14.12</ecNumber>
    </submittedName>
</protein>
<accession>A0A2S9YF14</accession>
<dbReference type="PANTHER" id="PTHR11731">
    <property type="entry name" value="PROTEASE FAMILY S9B,C DIPEPTIDYL-PEPTIDASE IV-RELATED"/>
    <property type="match status" value="1"/>
</dbReference>
<name>A0A2S9YF14_9BACT</name>
<feature type="compositionally biased region" description="Low complexity" evidence="1">
    <location>
        <begin position="51"/>
        <end position="61"/>
    </location>
</feature>
<dbReference type="SUPFAM" id="SSF82171">
    <property type="entry name" value="DPP6 N-terminal domain-like"/>
    <property type="match status" value="1"/>
</dbReference>
<dbReference type="EMBL" id="PVNK01000071">
    <property type="protein sequence ID" value="PRQ03697.1"/>
    <property type="molecule type" value="Genomic_DNA"/>
</dbReference>
<evidence type="ECO:0000256" key="1">
    <source>
        <dbReference type="SAM" id="MobiDB-lite"/>
    </source>
</evidence>
<reference evidence="4 5" key="1">
    <citation type="submission" date="2018-03" db="EMBL/GenBank/DDBJ databases">
        <title>Draft Genome Sequences of the Obligatory Marine Myxobacteria Enhygromyxa salina SWB005.</title>
        <authorList>
            <person name="Poehlein A."/>
            <person name="Moghaddam J.A."/>
            <person name="Harms H."/>
            <person name="Alanjari M."/>
            <person name="Koenig G.M."/>
            <person name="Daniel R."/>
            <person name="Schaeberle T.F."/>
        </authorList>
    </citation>
    <scope>NUCLEOTIDE SEQUENCE [LARGE SCALE GENOMIC DNA]</scope>
    <source>
        <strain evidence="4 5">SWB005</strain>
    </source>
</reference>
<sequence>MARCALRPTRSSRRLRGPVVALTLALVGGCSPQTPRTAQDDPGPGSKAEPTDTITTPETPTMASQSRITLEDIATYPLPGTATPGALRFSPDGRWLTWLDSADDSLSRELFALELAEAESGELRRVVEPPDGGVSEDKLSPEEKLARERKRMRALGVTSYAWARFADRLLIPLTGEVWVQDGVDGQLRRVVAKTEADPRPALNPTLSPDGRQVAFVRGAELWVVDADPDQADSEPRQLTKGVEPGKTRGLPEYIAAEEMGRHSGYWWAPDGSALAFVEVDETHIPGYRIVHQGKDEVGDAAQEDHGYPFAGADNARVRLGVVPSRGGPVRWLELDVPEWTERGGPWTQDPARDIYLARVDWKPDGSLCVQVEDRRQQELRLLCFEGAKGPAKTLIQERSDVWINLHNMFKPLELDEATAAAHPEQVGGFIWASESSGFMHLSLHAADGHKLAQLTSGEWMVEGISEIDEAGQKLWFSATKDDPRERHYYEVGFDGQGLRKLTEAPGMHGLAIDRDHRFYVDVHSSPESPPTVTLHRLDDGARLRTLHPASPEDVDPRVAKLALAPPKFVELDAADGQTTLYGALYQPDPAVHGPGPYPTVISVYGGPHAQRVNRSWGATVDLRAQYLRDHGYLVFKLDNRGAARRGLAFEGALRHDMGKVEIEDQVAGVEWLVAQGLSDPERVAIYGWSYGGYMAAMALARAPKTFAVGIAGAPVTHWDGYDTHYTERYMGLPQENPEGYARSSVMAHVDAIEGKLLLVHGLIDENVHFRHTARLINALIGAGKVYELQLYPDERHMPRKLEDRVYMERRIFEFLTNNL</sequence>
<dbReference type="PANTHER" id="PTHR11731:SF193">
    <property type="entry name" value="DIPEPTIDYL PEPTIDASE 9"/>
    <property type="match status" value="1"/>
</dbReference>
<keyword evidence="4" id="KW-0378">Hydrolase</keyword>
<comment type="caution">
    <text evidence="4">The sequence shown here is derived from an EMBL/GenBank/DDBJ whole genome shotgun (WGS) entry which is preliminary data.</text>
</comment>
<dbReference type="InterPro" id="IPR001375">
    <property type="entry name" value="Peptidase_S9_cat"/>
</dbReference>
<evidence type="ECO:0000259" key="3">
    <source>
        <dbReference type="Pfam" id="PF00930"/>
    </source>
</evidence>
<dbReference type="InterPro" id="IPR002469">
    <property type="entry name" value="Peptidase_S9B_N"/>
</dbReference>
<dbReference type="InterPro" id="IPR050278">
    <property type="entry name" value="Serine_Prot_S9B/DPPIV"/>
</dbReference>
<dbReference type="Pfam" id="PF00930">
    <property type="entry name" value="DPPIV_N"/>
    <property type="match status" value="1"/>
</dbReference>
<dbReference type="EC" id="3.4.14.12" evidence="4"/>
<keyword evidence="5" id="KW-1185">Reference proteome</keyword>
<dbReference type="SUPFAM" id="SSF53474">
    <property type="entry name" value="alpha/beta-Hydrolases"/>
    <property type="match status" value="1"/>
</dbReference>
<evidence type="ECO:0000259" key="2">
    <source>
        <dbReference type="Pfam" id="PF00326"/>
    </source>
</evidence>
<feature type="region of interest" description="Disordered" evidence="1">
    <location>
        <begin position="27"/>
        <end position="64"/>
    </location>
</feature>
<dbReference type="AlphaFoldDB" id="A0A2S9YF14"/>